<feature type="region of interest" description="Disordered" evidence="1">
    <location>
        <begin position="191"/>
        <end position="264"/>
    </location>
</feature>
<name>S9SKS1_PAEAL</name>
<feature type="compositionally biased region" description="Polar residues" evidence="1">
    <location>
        <begin position="191"/>
        <end position="210"/>
    </location>
</feature>
<feature type="compositionally biased region" description="Polar residues" evidence="1">
    <location>
        <begin position="346"/>
        <end position="362"/>
    </location>
</feature>
<protein>
    <submittedName>
        <fullName evidence="2">Uncharacterized protein</fullName>
    </submittedName>
</protein>
<reference evidence="2 3" key="1">
    <citation type="submission" date="2013-05" db="EMBL/GenBank/DDBJ databases">
        <authorList>
            <person name="Strain E.A."/>
            <person name="Brown E."/>
            <person name="Allard M.W."/>
            <person name="Luo Y.L."/>
        </authorList>
    </citation>
    <scope>NUCLEOTIDE SEQUENCE [LARGE SCALE GENOMIC DNA]</scope>
    <source>
        <strain evidence="2 3">TS-15</strain>
    </source>
</reference>
<feature type="compositionally biased region" description="Gly residues" evidence="1">
    <location>
        <begin position="368"/>
        <end position="393"/>
    </location>
</feature>
<sequence length="415" mass="40993">MSIVNQLRNTFMSRYGLTEDIIHKETIDVTGPDPIYFSADPNVPSVVEPVFVTIHSVDEFKEFGGNPDHLYENGTLEERYEAPSPWPAARTALPYEELTAQEQSAICKAYKAYIEGNSKKVQSYKEVIQKHFFPTELAILAANDLIVRSGQTVNLQGGSSQPVTFSYNTITVEPGGRINTTGIVKILSNTFTQQPGNDGSNPTITNEGQDGTSGAAGGNGGNGATGSKGSSGSSGKNSCDTQPGKGGTGTPGNPGANGGNGSAGSASGDITMTYDQISGIVKVSNIGGNGGTGGAGGNGGTGGAGGAGGEATGHCSAGAQGNGGTGGDGGSGGNGGNGGNGGTVNIIYSSSAPGTSFQFSPNPNKGKAGQGGRGGNAGSGGQGSPTGGGGNAGKVGSNGTTGTPGRIYVNNVPIN</sequence>
<dbReference type="eggNOG" id="ENOG5030VAD">
    <property type="taxonomic scope" value="Bacteria"/>
</dbReference>
<feature type="compositionally biased region" description="Gly residues" evidence="1">
    <location>
        <begin position="244"/>
        <end position="262"/>
    </location>
</feature>
<dbReference type="EMBL" id="ATMT01000067">
    <property type="protein sequence ID" value="EPY05289.1"/>
    <property type="molecule type" value="Genomic_DNA"/>
</dbReference>
<dbReference type="Proteomes" id="UP000015344">
    <property type="component" value="Unassembled WGS sequence"/>
</dbReference>
<evidence type="ECO:0000313" key="3">
    <source>
        <dbReference type="Proteomes" id="UP000015344"/>
    </source>
</evidence>
<dbReference type="PRINTS" id="PR01228">
    <property type="entry name" value="EGGSHELL"/>
</dbReference>
<proteinExistence type="predicted"/>
<evidence type="ECO:0000256" key="1">
    <source>
        <dbReference type="SAM" id="MobiDB-lite"/>
    </source>
</evidence>
<organism evidence="2 3">
    <name type="scientific">Paenibacillus alvei TS-15</name>
    <dbReference type="NCBI Taxonomy" id="1117108"/>
    <lineage>
        <taxon>Bacteria</taxon>
        <taxon>Bacillati</taxon>
        <taxon>Bacillota</taxon>
        <taxon>Bacilli</taxon>
        <taxon>Bacillales</taxon>
        <taxon>Paenibacillaceae</taxon>
        <taxon>Paenibacillus</taxon>
    </lineage>
</organism>
<accession>S9SKS1</accession>
<dbReference type="AlphaFoldDB" id="S9SKS1"/>
<feature type="compositionally biased region" description="Low complexity" evidence="1">
    <location>
        <begin position="227"/>
        <end position="243"/>
    </location>
</feature>
<dbReference type="RefSeq" id="WP_021261321.1">
    <property type="nucleotide sequence ID" value="NZ_ATMT01000067.1"/>
</dbReference>
<dbReference type="PATRIC" id="fig|1117108.3.peg.4201"/>
<gene>
    <name evidence="2" type="ORF">PAALTS15_20373</name>
</gene>
<comment type="caution">
    <text evidence="2">The sequence shown here is derived from an EMBL/GenBank/DDBJ whole genome shotgun (WGS) entry which is preliminary data.</text>
</comment>
<feature type="region of interest" description="Disordered" evidence="1">
    <location>
        <begin position="344"/>
        <end position="415"/>
    </location>
</feature>
<feature type="compositionally biased region" description="Gly residues" evidence="1">
    <location>
        <begin position="214"/>
        <end position="226"/>
    </location>
</feature>
<evidence type="ECO:0000313" key="2">
    <source>
        <dbReference type="EMBL" id="EPY05289.1"/>
    </source>
</evidence>